<dbReference type="Proteomes" id="UP000253720">
    <property type="component" value="Chromosome"/>
</dbReference>
<evidence type="ECO:0000313" key="1">
    <source>
        <dbReference type="EMBL" id="AXI61514.1"/>
    </source>
</evidence>
<proteinExistence type="predicted"/>
<name>A0A345RQE8_9PSED</name>
<accession>A0A345RQE8</accession>
<reference evidence="1 2" key="1">
    <citation type="submission" date="2018-05" db="EMBL/GenBank/DDBJ databases">
        <title>Complete genome sequence of Pseudomonas kribbensis 46-2(T).</title>
        <authorList>
            <person name="Jeong H."/>
            <person name="Lee S.-G."/>
            <person name="Rha E."/>
            <person name="Kim H."/>
        </authorList>
    </citation>
    <scope>NUCLEOTIDE SEQUENCE [LARGE SCALE GENOMIC DNA]</scope>
    <source>
        <strain evidence="1 2">46-2</strain>
    </source>
</reference>
<dbReference type="Gene3D" id="3.40.390.10">
    <property type="entry name" value="Collagenase (Catalytic Domain)"/>
    <property type="match status" value="1"/>
</dbReference>
<dbReference type="EMBL" id="CP029608">
    <property type="protein sequence ID" value="AXI61514.1"/>
    <property type="molecule type" value="Genomic_DNA"/>
</dbReference>
<dbReference type="RefSeq" id="WP_114882860.1">
    <property type="nucleotide sequence ID" value="NZ_CP029608.1"/>
</dbReference>
<organism evidence="1 2">
    <name type="scientific">Pseudomonas kribbensis</name>
    <dbReference type="NCBI Taxonomy" id="1628086"/>
    <lineage>
        <taxon>Bacteria</taxon>
        <taxon>Pseudomonadati</taxon>
        <taxon>Pseudomonadota</taxon>
        <taxon>Gammaproteobacteria</taxon>
        <taxon>Pseudomonadales</taxon>
        <taxon>Pseudomonadaceae</taxon>
        <taxon>Pseudomonas</taxon>
    </lineage>
</organism>
<gene>
    <name evidence="1" type="ORF">DLD99_13870</name>
</gene>
<dbReference type="KEGG" id="pke:DLD99_13870"/>
<dbReference type="GO" id="GO:0008237">
    <property type="term" value="F:metallopeptidase activity"/>
    <property type="evidence" value="ECO:0007669"/>
    <property type="project" value="InterPro"/>
</dbReference>
<sequence>MQPAQSGSLLDIDNVALDSAHLTERRIADQTEQSNIVSTLSDIAAKREDAAPVDLHFITVSRVSDSAFDNAVEFARIALAKMLETDDFLFLAEKHALPAGAPVCIDKNARLNVQINDAWLDITHDAVITADLQEDIFTLGECAEQTGGQVFSSKVFGLEQWLNFHHYALPATVAEVRELIAWLAFQMPDSPATGDYHELLMAPADSAFHLSETDRATIRQIARDTTRNRISLLQHIATTEFASLPAATRREQAATYLDHFLQTPEAGALGIHLHDRLGWHLEQDDHDIAARQIKCLVATALILDLGFEVERHANVIAGFHLYHPDNASKTAPQVVEALEWQLTREAQLPPAYAPLAAHLLLACAAPQLLIQQTPAELTIGKPGWVIVSQAVALVELTAPGASRLMTYDRIKAFSELAPVSPVQRTLQELATITPILQWARLNGVLPEASGRDDDVHAFTTAASRFSQYVEALNNVETGIAIVPPDRRQLALQELKRVMPDGRYLEQQVFRANFDVALGERSALEWLTLFFPSSLGNVQNTSAVGRLRVSILDLYMSDDLVVNGKLTDKFVSTANFNPPQNAFSRLGELKPIDSLFEKTFDQYHLTLKKIQASILKMAVSNLPKADRTMIANGFITLYTVRESVNPLNPFEETQRQRDAAKGRYGLIIGCQHEKAFRCYELFTLRGLCRERPELADMLRSSGTMFEDASLEYDGKDTDFQPKKPAQQWPLDVDAYLKGDAPKPGASSRVVVEKLWHFFLASDEVQPIPLFFSRAYEALADGVLGNHPVATRDELYSSLYAPTELQKIRASNNQINETVINVIVPFKKCIEDIRSGDAERVSEGIGGCILDGLALLGLVVGFGATVVGIVGKTTSTTAKALSIAKAGVHLSVSLFNPLDGLPALAVQGGRLAKRGVLLLSKHGLNVVETATGQLRKLTGSAQSYDLIKAAQKTDVFQGIWKAADNLGDPVDLLALQRNSDWYALNMRIGGAWGPKLKGFKTTVGARFKRLLSAIKPYSYTRAYVKKAMPLAKSKLDNAIELLSSQPDYEVRQILRLVFGNDSDEAVKYLLGNFREMRKDLDSVTLANMSFRRGSDAVAGLRSNMYKQWKQSLLTGKHSQEPAQHFIVIYKDGMNDLYKISSYDDTRIADALIHEMSHGAPATLDFYYGYSLPQYSNRAPIDAAGLLDFARSAKKAHPENLVNPHFQSAQPPAFAEFANASHHSTLVRSHPALINADSYSLAISLLDQRQSNPGSLLDNLNLMEWALRDSLDTPHQFIRGTLPINLSSTGV</sequence>
<evidence type="ECO:0000313" key="2">
    <source>
        <dbReference type="Proteomes" id="UP000253720"/>
    </source>
</evidence>
<protein>
    <submittedName>
        <fullName evidence="1">Uncharacterized protein</fullName>
    </submittedName>
</protein>
<dbReference type="InterPro" id="IPR024079">
    <property type="entry name" value="MetalloPept_cat_dom_sf"/>
</dbReference>
<keyword evidence="2" id="KW-1185">Reference proteome</keyword>